<keyword evidence="1" id="KW-0812">Transmembrane</keyword>
<dbReference type="EMBL" id="CP121261">
    <property type="protein sequence ID" value="WFP08192.1"/>
    <property type="molecule type" value="Genomic_DNA"/>
</dbReference>
<name>A0ABY8GTU3_9BURK</name>
<feature type="transmembrane region" description="Helical" evidence="1">
    <location>
        <begin position="40"/>
        <end position="59"/>
    </location>
</feature>
<evidence type="ECO:0000256" key="1">
    <source>
        <dbReference type="SAM" id="Phobius"/>
    </source>
</evidence>
<gene>
    <name evidence="2" type="ORF">P8T11_28545</name>
</gene>
<keyword evidence="1" id="KW-1133">Transmembrane helix</keyword>
<evidence type="ECO:0000313" key="2">
    <source>
        <dbReference type="EMBL" id="WFP08192.1"/>
    </source>
</evidence>
<keyword evidence="3" id="KW-1185">Reference proteome</keyword>
<sequence>MKNFKWYDWATLTVLMAMLLGGFAFSPWGRSILQSDSAPAWVQAVGALFALGIAIWVPARQHQLELSHARDREAEDLRRTLTSIRDELEVRYEQYRALIQPKIYEAKEKEFLACYWLLPGNSFPVYHSVLAKLSAIESASLRKTIVRCYALMEGLLKTIDCNSDLARSYMAAQVSLTLNPCQQTHDAFELARQALEDYFPRVLESDEHAVASLHDLLAMLPQGAPLANCGEQPPVAAPQAGGPVNP</sequence>
<dbReference type="Proteomes" id="UP001214170">
    <property type="component" value="Chromosome"/>
</dbReference>
<reference evidence="2 3" key="1">
    <citation type="submission" date="2023-03" db="EMBL/GenBank/DDBJ databases">
        <title>Achromobacter spanius LIG8.</title>
        <authorList>
            <person name="Shrestha S."/>
        </authorList>
    </citation>
    <scope>NUCLEOTIDE SEQUENCE [LARGE SCALE GENOMIC DNA]</scope>
    <source>
        <strain evidence="2 3">LIG8</strain>
    </source>
</reference>
<dbReference type="RefSeq" id="WP_268078987.1">
    <property type="nucleotide sequence ID" value="NZ_CP106885.1"/>
</dbReference>
<proteinExistence type="predicted"/>
<keyword evidence="1" id="KW-0472">Membrane</keyword>
<protein>
    <recommendedName>
        <fullName evidence="4">5-bromo-4-chloroindolyl phosphate hydrolysis protein</fullName>
    </recommendedName>
</protein>
<organism evidence="2 3">
    <name type="scientific">Achromobacter spanius</name>
    <dbReference type="NCBI Taxonomy" id="217203"/>
    <lineage>
        <taxon>Bacteria</taxon>
        <taxon>Pseudomonadati</taxon>
        <taxon>Pseudomonadota</taxon>
        <taxon>Betaproteobacteria</taxon>
        <taxon>Burkholderiales</taxon>
        <taxon>Alcaligenaceae</taxon>
        <taxon>Achromobacter</taxon>
    </lineage>
</organism>
<accession>A0ABY8GTU3</accession>
<evidence type="ECO:0000313" key="3">
    <source>
        <dbReference type="Proteomes" id="UP001214170"/>
    </source>
</evidence>
<evidence type="ECO:0008006" key="4">
    <source>
        <dbReference type="Google" id="ProtNLM"/>
    </source>
</evidence>